<dbReference type="AlphaFoldDB" id="A0A2V3UYF5"/>
<dbReference type="Pfam" id="PF07386">
    <property type="entry name" value="DUF1499"/>
    <property type="match status" value="1"/>
</dbReference>
<dbReference type="EMBL" id="QJJM01000008">
    <property type="protein sequence ID" value="PXW74472.1"/>
    <property type="molecule type" value="Genomic_DNA"/>
</dbReference>
<feature type="transmembrane region" description="Helical" evidence="1">
    <location>
        <begin position="82"/>
        <end position="99"/>
    </location>
</feature>
<sequence length="263" mass="28526">MDETAKPHGSIWLARLCLLLGAGSIIMALIGAVGAGQDWWAKLTGVSVVAAALVVALVGLAFSLIVLLLYRKKGKRIRELTVMGLVCSLAYLGFMGYWINVGRSVPAIHDITTNLDNPPQFQVLKLRPDDFADIPGRGDPKYSGMDAKERWKVLHRGAYGDLKTVVIRLPVDRTVTLATEVARERGWDIALSKPGEGRLEATDTVSLFKFKDDVVVRVQPGPGGLTSEVDVRSVSRVGRSDLGVNAKRIRGFLKDVQAAAPKN</sequence>
<comment type="caution">
    <text evidence="2">The sequence shown here is derived from an EMBL/GenBank/DDBJ whole genome shotgun (WGS) entry which is preliminary data.</text>
</comment>
<gene>
    <name evidence="2" type="ORF">C7451_108133</name>
</gene>
<accession>A0A2V3UYF5</accession>
<evidence type="ECO:0000256" key="1">
    <source>
        <dbReference type="SAM" id="Phobius"/>
    </source>
</evidence>
<proteinExistence type="predicted"/>
<keyword evidence="3" id="KW-1185">Reference proteome</keyword>
<dbReference type="InterPro" id="IPR010865">
    <property type="entry name" value="DUF1499"/>
</dbReference>
<organism evidence="2 3">
    <name type="scientific">Blastomonas natatoria</name>
    <dbReference type="NCBI Taxonomy" id="34015"/>
    <lineage>
        <taxon>Bacteria</taxon>
        <taxon>Pseudomonadati</taxon>
        <taxon>Pseudomonadota</taxon>
        <taxon>Alphaproteobacteria</taxon>
        <taxon>Sphingomonadales</taxon>
        <taxon>Sphingomonadaceae</taxon>
        <taxon>Blastomonas</taxon>
    </lineage>
</organism>
<keyword evidence="1" id="KW-0812">Transmembrane</keyword>
<keyword evidence="1" id="KW-1133">Transmembrane helix</keyword>
<reference evidence="2 3" key="1">
    <citation type="submission" date="2018-05" db="EMBL/GenBank/DDBJ databases">
        <title>Genomic Encyclopedia of Type Strains, Phase IV (KMG-IV): sequencing the most valuable type-strain genomes for metagenomic binning, comparative biology and taxonomic classification.</title>
        <authorList>
            <person name="Goeker M."/>
        </authorList>
    </citation>
    <scope>NUCLEOTIDE SEQUENCE [LARGE SCALE GENOMIC DNA]</scope>
    <source>
        <strain evidence="2 3">DSM 3183</strain>
    </source>
</reference>
<keyword evidence="1" id="KW-0472">Membrane</keyword>
<dbReference type="RefSeq" id="WP_110299154.1">
    <property type="nucleotide sequence ID" value="NZ_QJJM01000008.1"/>
</dbReference>
<feature type="transmembrane region" description="Helical" evidence="1">
    <location>
        <begin position="12"/>
        <end position="36"/>
    </location>
</feature>
<dbReference type="OrthoDB" id="1523552at2"/>
<dbReference type="Proteomes" id="UP000248014">
    <property type="component" value="Unassembled WGS sequence"/>
</dbReference>
<feature type="transmembrane region" description="Helical" evidence="1">
    <location>
        <begin position="48"/>
        <end position="70"/>
    </location>
</feature>
<name>A0A2V3UYF5_9SPHN</name>
<evidence type="ECO:0000313" key="2">
    <source>
        <dbReference type="EMBL" id="PXW74472.1"/>
    </source>
</evidence>
<protein>
    <submittedName>
        <fullName evidence="2">Uncharacterized protein DUF1499</fullName>
    </submittedName>
</protein>
<evidence type="ECO:0000313" key="3">
    <source>
        <dbReference type="Proteomes" id="UP000248014"/>
    </source>
</evidence>